<dbReference type="InterPro" id="IPR014720">
    <property type="entry name" value="dsRBD_dom"/>
</dbReference>
<keyword evidence="1" id="KW-0694">RNA-binding</keyword>
<sequence>MPNGHHNKMELNNFLQGLPNGSSLKATWATNGIGPEHKCVWHATVTIAGKSWRGEHSNKRDAEDLAAAEALKELRP</sequence>
<evidence type="ECO:0000313" key="4">
    <source>
        <dbReference type="Proteomes" id="UP000053558"/>
    </source>
</evidence>
<gene>
    <name evidence="3" type="ORF">CONPUDRAFT_154163</name>
</gene>
<protein>
    <recommendedName>
        <fullName evidence="2">DRBM domain-containing protein</fullName>
    </recommendedName>
</protein>
<dbReference type="Gene3D" id="3.30.160.20">
    <property type="match status" value="1"/>
</dbReference>
<dbReference type="KEGG" id="cput:CONPUDRAFT_154163"/>
<dbReference type="GeneID" id="19203230"/>
<dbReference type="AlphaFoldDB" id="A0A5M3MR30"/>
<name>A0A5M3MR30_CONPW</name>
<dbReference type="Pfam" id="PF00035">
    <property type="entry name" value="dsrm"/>
    <property type="match status" value="1"/>
</dbReference>
<dbReference type="GO" id="GO:0003723">
    <property type="term" value="F:RNA binding"/>
    <property type="evidence" value="ECO:0007669"/>
    <property type="project" value="UniProtKB-UniRule"/>
</dbReference>
<reference evidence="4" key="1">
    <citation type="journal article" date="2012" name="Science">
        <title>The Paleozoic origin of enzymatic lignin decomposition reconstructed from 31 fungal genomes.</title>
        <authorList>
            <person name="Floudas D."/>
            <person name="Binder M."/>
            <person name="Riley R."/>
            <person name="Barry K."/>
            <person name="Blanchette R.A."/>
            <person name="Henrissat B."/>
            <person name="Martinez A.T."/>
            <person name="Otillar R."/>
            <person name="Spatafora J.W."/>
            <person name="Yadav J.S."/>
            <person name="Aerts A."/>
            <person name="Benoit I."/>
            <person name="Boyd A."/>
            <person name="Carlson A."/>
            <person name="Copeland A."/>
            <person name="Coutinho P.M."/>
            <person name="de Vries R.P."/>
            <person name="Ferreira P."/>
            <person name="Findley K."/>
            <person name="Foster B."/>
            <person name="Gaskell J."/>
            <person name="Glotzer D."/>
            <person name="Gorecki P."/>
            <person name="Heitman J."/>
            <person name="Hesse C."/>
            <person name="Hori C."/>
            <person name="Igarashi K."/>
            <person name="Jurgens J.A."/>
            <person name="Kallen N."/>
            <person name="Kersten P."/>
            <person name="Kohler A."/>
            <person name="Kuees U."/>
            <person name="Kumar T.K.A."/>
            <person name="Kuo A."/>
            <person name="LaButti K."/>
            <person name="Larrondo L.F."/>
            <person name="Lindquist E."/>
            <person name="Ling A."/>
            <person name="Lombard V."/>
            <person name="Lucas S."/>
            <person name="Lundell T."/>
            <person name="Martin R."/>
            <person name="McLaughlin D.J."/>
            <person name="Morgenstern I."/>
            <person name="Morin E."/>
            <person name="Murat C."/>
            <person name="Nagy L.G."/>
            <person name="Nolan M."/>
            <person name="Ohm R.A."/>
            <person name="Patyshakuliyeva A."/>
            <person name="Rokas A."/>
            <person name="Ruiz-Duenas F.J."/>
            <person name="Sabat G."/>
            <person name="Salamov A."/>
            <person name="Samejima M."/>
            <person name="Schmutz J."/>
            <person name="Slot J.C."/>
            <person name="St John F."/>
            <person name="Stenlid J."/>
            <person name="Sun H."/>
            <person name="Sun S."/>
            <person name="Syed K."/>
            <person name="Tsang A."/>
            <person name="Wiebenga A."/>
            <person name="Young D."/>
            <person name="Pisabarro A."/>
            <person name="Eastwood D.C."/>
            <person name="Martin F."/>
            <person name="Cullen D."/>
            <person name="Grigoriev I.V."/>
            <person name="Hibbett D.S."/>
        </authorList>
    </citation>
    <scope>NUCLEOTIDE SEQUENCE [LARGE SCALE GENOMIC DNA]</scope>
    <source>
        <strain evidence="4">RWD-64-598 SS2</strain>
    </source>
</reference>
<dbReference type="EMBL" id="JH711578">
    <property type="protein sequence ID" value="EIW81632.1"/>
    <property type="molecule type" value="Genomic_DNA"/>
</dbReference>
<dbReference type="Proteomes" id="UP000053558">
    <property type="component" value="Unassembled WGS sequence"/>
</dbReference>
<dbReference type="RefSeq" id="XP_007768932.1">
    <property type="nucleotide sequence ID" value="XM_007770742.1"/>
</dbReference>
<feature type="domain" description="DRBM" evidence="2">
    <location>
        <begin position="6"/>
        <end position="76"/>
    </location>
</feature>
<proteinExistence type="predicted"/>
<accession>A0A5M3MR30</accession>
<comment type="caution">
    <text evidence="3">The sequence shown here is derived from an EMBL/GenBank/DDBJ whole genome shotgun (WGS) entry which is preliminary data.</text>
</comment>
<evidence type="ECO:0000259" key="2">
    <source>
        <dbReference type="PROSITE" id="PS50137"/>
    </source>
</evidence>
<evidence type="ECO:0000313" key="3">
    <source>
        <dbReference type="EMBL" id="EIW81632.1"/>
    </source>
</evidence>
<organism evidence="3 4">
    <name type="scientific">Coniophora puteana (strain RWD-64-598)</name>
    <name type="common">Brown rot fungus</name>
    <dbReference type="NCBI Taxonomy" id="741705"/>
    <lineage>
        <taxon>Eukaryota</taxon>
        <taxon>Fungi</taxon>
        <taxon>Dikarya</taxon>
        <taxon>Basidiomycota</taxon>
        <taxon>Agaricomycotina</taxon>
        <taxon>Agaricomycetes</taxon>
        <taxon>Agaricomycetidae</taxon>
        <taxon>Boletales</taxon>
        <taxon>Coniophorineae</taxon>
        <taxon>Coniophoraceae</taxon>
        <taxon>Coniophora</taxon>
    </lineage>
</organism>
<dbReference type="PROSITE" id="PS50137">
    <property type="entry name" value="DS_RBD"/>
    <property type="match status" value="1"/>
</dbReference>
<keyword evidence="4" id="KW-1185">Reference proteome</keyword>
<evidence type="ECO:0000256" key="1">
    <source>
        <dbReference type="PROSITE-ProRule" id="PRU00266"/>
    </source>
</evidence>
<dbReference type="OrthoDB" id="112668at2759"/>
<dbReference type="SUPFAM" id="SSF54768">
    <property type="entry name" value="dsRNA-binding domain-like"/>
    <property type="match status" value="1"/>
</dbReference>